<keyword evidence="2 4" id="KW-0862">Zinc</keyword>
<evidence type="ECO:0000256" key="2">
    <source>
        <dbReference type="ARBA" id="ARBA00022833"/>
    </source>
</evidence>
<keyword evidence="3 4" id="KW-0440">LIM domain</keyword>
<dbReference type="PROSITE" id="PS00478">
    <property type="entry name" value="LIM_DOMAIN_1"/>
    <property type="match status" value="1"/>
</dbReference>
<proteinExistence type="predicted"/>
<feature type="domain" description="LIM zinc-binding" evidence="5">
    <location>
        <begin position="97"/>
        <end position="157"/>
    </location>
</feature>
<dbReference type="SMART" id="SM00132">
    <property type="entry name" value="LIM"/>
    <property type="match status" value="1"/>
</dbReference>
<evidence type="ECO:0000313" key="6">
    <source>
        <dbReference type="EMBL" id="SBS07927.1"/>
    </source>
</evidence>
<organism evidence="6">
    <name type="scientific">Nothobranchius rachovii</name>
    <name type="common">bluefin notho</name>
    <dbReference type="NCBI Taxonomy" id="451742"/>
    <lineage>
        <taxon>Eukaryota</taxon>
        <taxon>Metazoa</taxon>
        <taxon>Chordata</taxon>
        <taxon>Craniata</taxon>
        <taxon>Vertebrata</taxon>
        <taxon>Euteleostomi</taxon>
        <taxon>Actinopterygii</taxon>
        <taxon>Neopterygii</taxon>
        <taxon>Teleostei</taxon>
        <taxon>Neoteleostei</taxon>
        <taxon>Acanthomorphata</taxon>
        <taxon>Ovalentaria</taxon>
        <taxon>Atherinomorphae</taxon>
        <taxon>Cyprinodontiformes</taxon>
        <taxon>Nothobranchiidae</taxon>
        <taxon>Nothobranchius</taxon>
    </lineage>
</organism>
<dbReference type="AlphaFoldDB" id="A0A1A8RQE7"/>
<sequence length="158" mass="18220">RSLRTVCRINPLSVIEMSTSEVTVSGGSRQVIPGSQQLHFQETMVTSSGNTLVSSYENEAEEEIPRYTTKELRDHFERTIEEAASQKPMKARVPKWELCTMCRRRAYPMDAVIVDKKKYHKSCFCCEHCNNKLSLGNYVSLHGHFYCLPHYRQLLKST</sequence>
<dbReference type="PROSITE" id="PS50023">
    <property type="entry name" value="LIM_DOMAIN_2"/>
    <property type="match status" value="1"/>
</dbReference>
<evidence type="ECO:0000259" key="5">
    <source>
        <dbReference type="PROSITE" id="PS50023"/>
    </source>
</evidence>
<name>A0A1A8RQE7_9TELE</name>
<gene>
    <name evidence="6" type="primary">XIRP2B</name>
</gene>
<feature type="non-terminal residue" evidence="6">
    <location>
        <position position="158"/>
    </location>
</feature>
<reference evidence="6" key="2">
    <citation type="submission" date="2016-06" db="EMBL/GenBank/DDBJ databases">
        <title>The genome of a short-lived fish provides insights into sex chromosome evolution and the genetic control of aging.</title>
        <authorList>
            <person name="Reichwald K."/>
            <person name="Felder M."/>
            <person name="Petzold A."/>
            <person name="Koch P."/>
            <person name="Groth M."/>
            <person name="Platzer M."/>
        </authorList>
    </citation>
    <scope>NUCLEOTIDE SEQUENCE</scope>
    <source>
        <tissue evidence="6">Brain</tissue>
    </source>
</reference>
<dbReference type="Pfam" id="PF00412">
    <property type="entry name" value="LIM"/>
    <property type="match status" value="1"/>
</dbReference>
<feature type="non-terminal residue" evidence="6">
    <location>
        <position position="1"/>
    </location>
</feature>
<accession>A0A1A8RQE7</accession>
<dbReference type="SUPFAM" id="SSF57716">
    <property type="entry name" value="Glucocorticoid receptor-like (DNA-binding domain)"/>
    <property type="match status" value="2"/>
</dbReference>
<protein>
    <submittedName>
        <fullName evidence="6">Xin actin-binding repeat containing 2b</fullName>
    </submittedName>
</protein>
<dbReference type="CDD" id="cd09442">
    <property type="entry name" value="LIM_Eplin_like"/>
    <property type="match status" value="1"/>
</dbReference>
<evidence type="ECO:0000256" key="1">
    <source>
        <dbReference type="ARBA" id="ARBA00022723"/>
    </source>
</evidence>
<dbReference type="PANTHER" id="PTHR24206">
    <property type="entry name" value="OS06G0237300 PROTEIN"/>
    <property type="match status" value="1"/>
</dbReference>
<keyword evidence="1 4" id="KW-0479">Metal-binding</keyword>
<dbReference type="Gene3D" id="2.10.110.10">
    <property type="entry name" value="Cysteine Rich Protein"/>
    <property type="match status" value="1"/>
</dbReference>
<evidence type="ECO:0000256" key="3">
    <source>
        <dbReference type="ARBA" id="ARBA00023038"/>
    </source>
</evidence>
<dbReference type="GO" id="GO:0046872">
    <property type="term" value="F:metal ion binding"/>
    <property type="evidence" value="ECO:0007669"/>
    <property type="project" value="UniProtKB-KW"/>
</dbReference>
<evidence type="ECO:0000256" key="4">
    <source>
        <dbReference type="PROSITE-ProRule" id="PRU00125"/>
    </source>
</evidence>
<dbReference type="InterPro" id="IPR001781">
    <property type="entry name" value="Znf_LIM"/>
</dbReference>
<reference evidence="6" key="1">
    <citation type="submission" date="2016-05" db="EMBL/GenBank/DDBJ databases">
        <authorList>
            <person name="Lavstsen T."/>
            <person name="Jespersen J.S."/>
        </authorList>
    </citation>
    <scope>NUCLEOTIDE SEQUENCE</scope>
    <source>
        <tissue evidence="6">Brain</tissue>
    </source>
</reference>
<dbReference type="EMBL" id="HAEH01018594">
    <property type="protein sequence ID" value="SBS07927.1"/>
    <property type="molecule type" value="Transcribed_RNA"/>
</dbReference>